<dbReference type="PANTHER" id="PTHR47976:SF27">
    <property type="entry name" value="RECEPTOR-LIKE SERINE_THREONINE-PROTEIN KINASE"/>
    <property type="match status" value="1"/>
</dbReference>
<dbReference type="InterPro" id="IPR051343">
    <property type="entry name" value="G-type_lectin_kinases/EP1-like"/>
</dbReference>
<keyword evidence="1" id="KW-0732">Signal</keyword>
<evidence type="ECO:0000256" key="1">
    <source>
        <dbReference type="ARBA" id="ARBA00022729"/>
    </source>
</evidence>
<dbReference type="EMBL" id="JAHRHJ020003813">
    <property type="protein sequence ID" value="KAH9289578.1"/>
    <property type="molecule type" value="Genomic_DNA"/>
</dbReference>
<evidence type="ECO:0000313" key="2">
    <source>
        <dbReference type="EMBL" id="KAH9289578.1"/>
    </source>
</evidence>
<name>A0AA38C4B9_TAXCH</name>
<evidence type="ECO:0000313" key="3">
    <source>
        <dbReference type="Proteomes" id="UP000824469"/>
    </source>
</evidence>
<organism evidence="2 3">
    <name type="scientific">Taxus chinensis</name>
    <name type="common">Chinese yew</name>
    <name type="synonym">Taxus wallichiana var. chinensis</name>
    <dbReference type="NCBI Taxonomy" id="29808"/>
    <lineage>
        <taxon>Eukaryota</taxon>
        <taxon>Viridiplantae</taxon>
        <taxon>Streptophyta</taxon>
        <taxon>Embryophyta</taxon>
        <taxon>Tracheophyta</taxon>
        <taxon>Spermatophyta</taxon>
        <taxon>Pinopsida</taxon>
        <taxon>Pinidae</taxon>
        <taxon>Conifers II</taxon>
        <taxon>Cupressales</taxon>
        <taxon>Taxaceae</taxon>
        <taxon>Taxus</taxon>
    </lineage>
</organism>
<protein>
    <submittedName>
        <fullName evidence="2">Uncharacterized protein</fullName>
    </submittedName>
</protein>
<gene>
    <name evidence="2" type="ORF">KI387_033695</name>
</gene>
<reference evidence="2 3" key="1">
    <citation type="journal article" date="2021" name="Nat. Plants">
        <title>The Taxus genome provides insights into paclitaxel biosynthesis.</title>
        <authorList>
            <person name="Xiong X."/>
            <person name="Gou J."/>
            <person name="Liao Q."/>
            <person name="Li Y."/>
            <person name="Zhou Q."/>
            <person name="Bi G."/>
            <person name="Li C."/>
            <person name="Du R."/>
            <person name="Wang X."/>
            <person name="Sun T."/>
            <person name="Guo L."/>
            <person name="Liang H."/>
            <person name="Lu P."/>
            <person name="Wu Y."/>
            <person name="Zhang Z."/>
            <person name="Ro D.K."/>
            <person name="Shang Y."/>
            <person name="Huang S."/>
            <person name="Yan J."/>
        </authorList>
    </citation>
    <scope>NUCLEOTIDE SEQUENCE [LARGE SCALE GENOMIC DNA]</scope>
    <source>
        <strain evidence="2">Ta-2019</strain>
    </source>
</reference>
<dbReference type="Proteomes" id="UP000824469">
    <property type="component" value="Unassembled WGS sequence"/>
</dbReference>
<dbReference type="PANTHER" id="PTHR47976">
    <property type="entry name" value="G-TYPE LECTIN S-RECEPTOR-LIKE SERINE/THREONINE-PROTEIN KINASE SD2-5"/>
    <property type="match status" value="1"/>
</dbReference>
<dbReference type="OMA" id="INIAIWC"/>
<accession>A0AA38C4B9</accession>
<dbReference type="AlphaFoldDB" id="A0AA38C4B9"/>
<keyword evidence="3" id="KW-1185">Reference proteome</keyword>
<feature type="non-terminal residue" evidence="2">
    <location>
        <position position="1"/>
    </location>
</feature>
<proteinExistence type="predicted"/>
<comment type="caution">
    <text evidence="2">The sequence shown here is derived from an EMBL/GenBank/DDBJ whole genome shotgun (WGS) entry which is preliminary data.</text>
</comment>
<dbReference type="Gene3D" id="1.10.510.10">
    <property type="entry name" value="Transferase(Phosphotransferase) domain 1"/>
    <property type="match status" value="1"/>
</dbReference>
<sequence length="91" mass="10314">KTMELDAPENEILLSDWVYECLKKGALNKLVEQQQAEGITIESRQLERMVLVGLWCVQEDPILRPSMKRVVHMLEGVVDLTVPPPPQSSDT</sequence>